<dbReference type="RefSeq" id="WP_048514380.1">
    <property type="nucleotide sequence ID" value="NZ_FUXD01000025.1"/>
</dbReference>
<comment type="caution">
    <text evidence="2">The sequence shown here is derived from an EMBL/GenBank/DDBJ whole genome shotgun (WGS) entry which is preliminary data.</text>
</comment>
<organism evidence="2 3">
    <name type="scientific">Megasphaera cerevisiae DSM 20462</name>
    <dbReference type="NCBI Taxonomy" id="1122219"/>
    <lineage>
        <taxon>Bacteria</taxon>
        <taxon>Bacillati</taxon>
        <taxon>Bacillota</taxon>
        <taxon>Negativicutes</taxon>
        <taxon>Veillonellales</taxon>
        <taxon>Veillonellaceae</taxon>
        <taxon>Megasphaera</taxon>
    </lineage>
</organism>
<dbReference type="EMBL" id="LEKT01000024">
    <property type="protein sequence ID" value="KMO86371.1"/>
    <property type="molecule type" value="Genomic_DNA"/>
</dbReference>
<dbReference type="Pfam" id="PF16158">
    <property type="entry name" value="N_BRCA1_IG"/>
    <property type="match status" value="1"/>
</dbReference>
<feature type="domain" description="Nbr1 FW" evidence="1">
    <location>
        <begin position="174"/>
        <end position="255"/>
    </location>
</feature>
<keyword evidence="3" id="KW-1185">Reference proteome</keyword>
<dbReference type="Proteomes" id="UP000036503">
    <property type="component" value="Unassembled WGS sequence"/>
</dbReference>
<evidence type="ECO:0000313" key="2">
    <source>
        <dbReference type="EMBL" id="KMO86371.1"/>
    </source>
</evidence>
<reference evidence="2 3" key="1">
    <citation type="submission" date="2015-06" db="EMBL/GenBank/DDBJ databases">
        <title>Draft genome sequence of beer spoilage bacterium Megasphaera cerevisiae type strain 20462.</title>
        <authorList>
            <person name="Kutumbaka K."/>
            <person name="Pasmowitz J."/>
            <person name="Mategko J."/>
            <person name="Reyes D."/>
            <person name="Friedrich A."/>
            <person name="Han S."/>
            <person name="Martens-Habbena W."/>
            <person name="Neal-McKinney J."/>
            <person name="Janagama H.K."/>
            <person name="Nadala C."/>
            <person name="Samadpour M."/>
        </authorList>
    </citation>
    <scope>NUCLEOTIDE SEQUENCE [LARGE SCALE GENOMIC DNA]</scope>
    <source>
        <strain evidence="2 3">DSM 20462</strain>
    </source>
</reference>
<gene>
    <name evidence="2" type="ORF">AB840_08350</name>
</gene>
<evidence type="ECO:0000259" key="1">
    <source>
        <dbReference type="Pfam" id="PF16158"/>
    </source>
</evidence>
<proteinExistence type="predicted"/>
<dbReference type="OrthoDB" id="166850at2"/>
<evidence type="ECO:0000313" key="3">
    <source>
        <dbReference type="Proteomes" id="UP000036503"/>
    </source>
</evidence>
<dbReference type="PATRIC" id="fig|1122219.3.peg.1369"/>
<protein>
    <recommendedName>
        <fullName evidence="1">Nbr1 FW domain-containing protein</fullName>
    </recommendedName>
</protein>
<dbReference type="AlphaFoldDB" id="A0A0J6ZN96"/>
<dbReference type="InterPro" id="IPR013783">
    <property type="entry name" value="Ig-like_fold"/>
</dbReference>
<accession>A0A0J6ZN96</accession>
<dbReference type="Gene3D" id="2.60.40.10">
    <property type="entry name" value="Immunoglobulins"/>
    <property type="match status" value="1"/>
</dbReference>
<dbReference type="InParanoid" id="A0A0J6ZN96"/>
<dbReference type="InterPro" id="IPR032350">
    <property type="entry name" value="Nbr1_FW"/>
</dbReference>
<sequence length="277" mass="31572">MDFSQCSKKIYPYCKGIQNQSIFVAKLFRAGGSKNFSDSPYDSHEYEKKLISGTKPKPLTDKLKQTFPSPVDVAGIEAFFMECIDEDRIPEAMNAYGIPDTIEPDKNCLSAALARQYQLLFESPDIDVEDIISTEYRRLLADEPEDDLIQFKPLYKGDSASAYGGEQEYQKNTDNSFRHVWELRNTGTVTWEGRKLVFIKTYKTGPLAEQTVIQIPKMEPGTHKKIAVVMQTRGKEGRFCCHFEMQDSDGKNCFPNHNSMFDIKVKIDFIPDVNAEV</sequence>
<name>A0A0J6ZN96_9FIRM</name>